<dbReference type="Gene3D" id="2.30.30.60">
    <property type="match status" value="1"/>
</dbReference>
<dbReference type="SUPFAM" id="SSF82689">
    <property type="entry name" value="Mechanosensitive channel protein MscS (YggB), C-terminal domain"/>
    <property type="match status" value="1"/>
</dbReference>
<keyword evidence="7" id="KW-0406">Ion transport</keyword>
<keyword evidence="11" id="KW-1185">Reference proteome</keyword>
<dbReference type="AlphaFoldDB" id="A0A222NZ07"/>
<evidence type="ECO:0000259" key="9">
    <source>
        <dbReference type="PROSITE" id="PS50914"/>
    </source>
</evidence>
<feature type="transmembrane region" description="Helical" evidence="7">
    <location>
        <begin position="12"/>
        <end position="29"/>
    </location>
</feature>
<dbReference type="InterPro" id="IPR045275">
    <property type="entry name" value="MscS_archaea/bacteria_type"/>
</dbReference>
<comment type="function">
    <text evidence="7">Mechanosensitive channel that participates in the regulation of osmotic pressure changes within the cell, opening in response to stretch forces in the membrane lipid bilayer, without the need for other proteins. Contributes to normal resistance to hypoosmotic shock. Forms an ion channel of 1.0 nanosiemens conductance with a slight preference for anions.</text>
</comment>
<feature type="transmembrane region" description="Helical" evidence="7">
    <location>
        <begin position="189"/>
        <end position="211"/>
    </location>
</feature>
<evidence type="ECO:0000313" key="10">
    <source>
        <dbReference type="EMBL" id="ASQ44809.1"/>
    </source>
</evidence>
<evidence type="ECO:0000256" key="5">
    <source>
        <dbReference type="ARBA" id="ARBA00022989"/>
    </source>
</evidence>
<dbReference type="PANTHER" id="PTHR30221">
    <property type="entry name" value="SMALL-CONDUCTANCE MECHANOSENSITIVE CHANNEL"/>
    <property type="match status" value="1"/>
</dbReference>
<keyword evidence="7" id="KW-0997">Cell inner membrane</keyword>
<accession>A0A222NZ07</accession>
<dbReference type="GO" id="GO:0008381">
    <property type="term" value="F:mechanosensitive monoatomic ion channel activity"/>
    <property type="evidence" value="ECO:0007669"/>
    <property type="project" value="InterPro"/>
</dbReference>
<comment type="subcellular location">
    <subcellularLocation>
        <location evidence="7">Cell inner membrane</location>
        <topology evidence="7">Multi-pass membrane protein</topology>
    </subcellularLocation>
    <subcellularLocation>
        <location evidence="1">Cell membrane</location>
        <topology evidence="1">Multi-pass membrane protein</topology>
    </subcellularLocation>
</comment>
<dbReference type="InterPro" id="IPR010920">
    <property type="entry name" value="LSM_dom_sf"/>
</dbReference>
<evidence type="ECO:0000256" key="6">
    <source>
        <dbReference type="ARBA" id="ARBA00023136"/>
    </source>
</evidence>
<keyword evidence="5 7" id="KW-1133">Transmembrane helix</keyword>
<organism evidence="10 11">
    <name type="scientific">Legionella clemsonensis</name>
    <dbReference type="NCBI Taxonomy" id="1867846"/>
    <lineage>
        <taxon>Bacteria</taxon>
        <taxon>Pseudomonadati</taxon>
        <taxon>Pseudomonadota</taxon>
        <taxon>Gammaproteobacteria</taxon>
        <taxon>Legionellales</taxon>
        <taxon>Legionellaceae</taxon>
        <taxon>Legionella</taxon>
    </lineage>
</organism>
<dbReference type="GO" id="GO:0005886">
    <property type="term" value="C:plasma membrane"/>
    <property type="evidence" value="ECO:0007669"/>
    <property type="project" value="UniProtKB-SubCell"/>
</dbReference>
<evidence type="ECO:0000256" key="8">
    <source>
        <dbReference type="SAM" id="MobiDB-lite"/>
    </source>
</evidence>
<keyword evidence="3" id="KW-1003">Cell membrane</keyword>
<dbReference type="Pfam" id="PF00924">
    <property type="entry name" value="MS_channel_2nd"/>
    <property type="match status" value="1"/>
</dbReference>
<keyword evidence="7" id="KW-0407">Ion channel</keyword>
<keyword evidence="7" id="KW-0813">Transport</keyword>
<dbReference type="PANTHER" id="PTHR30221:SF1">
    <property type="entry name" value="SMALL-CONDUCTANCE MECHANOSENSITIVE CHANNEL"/>
    <property type="match status" value="1"/>
</dbReference>
<dbReference type="InterPro" id="IPR011014">
    <property type="entry name" value="MscS_channel_TM-2"/>
</dbReference>
<comment type="similarity">
    <text evidence="2 7">Belongs to the MscS (TC 1.A.23) family.</text>
</comment>
<dbReference type="Gene3D" id="3.30.1340.30">
    <property type="match status" value="1"/>
</dbReference>
<dbReference type="SUPFAM" id="SSF50182">
    <property type="entry name" value="Sm-like ribonucleoproteins"/>
    <property type="match status" value="1"/>
</dbReference>
<evidence type="ECO:0000313" key="11">
    <source>
        <dbReference type="Proteomes" id="UP000201728"/>
    </source>
</evidence>
<dbReference type="KEGG" id="lcd:clem_01215"/>
<evidence type="ECO:0000256" key="1">
    <source>
        <dbReference type="ARBA" id="ARBA00004651"/>
    </source>
</evidence>
<keyword evidence="4 7" id="KW-0812">Transmembrane</keyword>
<sequence>MLLRKTRFIDHWILVLGGVFFIVFVPSVFGGGNLKPTNPNQTTSPVQTPEVTNKVEVKPLARDIEISKRIKEILIATTWYENPKVNVKDGIVFLKGKTKTKEYKVWAETLAHNTQDVVAVVNQIEIVGPSVWDFQRQLSVGFNEQWKALLRNLPLVILSLFILIIFWLTAKFIATISRKALNARNLHPLLSNVIAHAVSFLCILFGVYIILRLLGLTTIAFTVLGGTGIIGIILGIAFKNITENLLASILLSIQNPFRNEDLIEVAGVTGYVQGLTTRATLLMTPDGHLVQVPNAIVYQSNIYNYTSNSSRRENFIIGIEGSASISTAQEVALETLEKHPAILKDPEPLVLVDNILAGTVNLRIYFWLNGNKYNWQKVKSSAMRLVKSAFQEAGITIPGTEVELSFNEKTAKQLQTIKLEKKGESEPTGVSKESMTVVTHAEGGLQSDRNEIQKQARRSKVIGEETNLLSVSKK</sequence>
<dbReference type="Pfam" id="PF21082">
    <property type="entry name" value="MS_channel_3rd"/>
    <property type="match status" value="1"/>
</dbReference>
<dbReference type="InterPro" id="IPR023408">
    <property type="entry name" value="MscS_beta-dom_sf"/>
</dbReference>
<dbReference type="Pfam" id="PF04972">
    <property type="entry name" value="BON"/>
    <property type="match status" value="1"/>
</dbReference>
<dbReference type="InterPro" id="IPR006685">
    <property type="entry name" value="MscS_channel_2nd"/>
</dbReference>
<keyword evidence="6 7" id="KW-0472">Membrane</keyword>
<evidence type="ECO:0000256" key="4">
    <source>
        <dbReference type="ARBA" id="ARBA00022692"/>
    </source>
</evidence>
<feature type="region of interest" description="Disordered" evidence="8">
    <location>
        <begin position="422"/>
        <end position="459"/>
    </location>
</feature>
<reference evidence="11" key="1">
    <citation type="submission" date="2016-07" db="EMBL/GenBank/DDBJ databases">
        <authorList>
            <person name="Florea S."/>
            <person name="Webb J.S."/>
            <person name="Jaromczyk J."/>
            <person name="Schardl C.L."/>
        </authorList>
    </citation>
    <scope>NUCLEOTIDE SEQUENCE [LARGE SCALE GENOMIC DNA]</scope>
    <source>
        <strain evidence="11">CDC-D5610</strain>
    </source>
</reference>
<gene>
    <name evidence="10" type="primary">mscS_1</name>
    <name evidence="10" type="ORF">clem_01215</name>
</gene>
<dbReference type="Pfam" id="PF05552">
    <property type="entry name" value="MS_channel_1st_1"/>
    <property type="match status" value="1"/>
</dbReference>
<dbReference type="SUPFAM" id="SSF82861">
    <property type="entry name" value="Mechanosensitive channel protein MscS (YggB), transmembrane region"/>
    <property type="match status" value="1"/>
</dbReference>
<protein>
    <recommendedName>
        <fullName evidence="7">Small-conductance mechanosensitive channel</fullName>
    </recommendedName>
</protein>
<dbReference type="InterPro" id="IPR008910">
    <property type="entry name" value="MSC_TM_helix"/>
</dbReference>
<dbReference type="Gene3D" id="1.10.287.1260">
    <property type="match status" value="1"/>
</dbReference>
<dbReference type="Gene3D" id="3.30.70.100">
    <property type="match status" value="1"/>
</dbReference>
<feature type="transmembrane region" description="Helical" evidence="7">
    <location>
        <begin position="217"/>
        <end position="238"/>
    </location>
</feature>
<proteinExistence type="inferred from homology"/>
<feature type="domain" description="BON" evidence="9">
    <location>
        <begin position="62"/>
        <end position="128"/>
    </location>
</feature>
<dbReference type="EMBL" id="CP016397">
    <property type="protein sequence ID" value="ASQ44809.1"/>
    <property type="molecule type" value="Genomic_DNA"/>
</dbReference>
<dbReference type="PROSITE" id="PS50914">
    <property type="entry name" value="BON"/>
    <property type="match status" value="1"/>
</dbReference>
<evidence type="ECO:0000256" key="2">
    <source>
        <dbReference type="ARBA" id="ARBA00008017"/>
    </source>
</evidence>
<name>A0A222NZ07_9GAMM</name>
<feature type="transmembrane region" description="Helical" evidence="7">
    <location>
        <begin position="155"/>
        <end position="177"/>
    </location>
</feature>
<dbReference type="Proteomes" id="UP000201728">
    <property type="component" value="Chromosome"/>
</dbReference>
<comment type="subunit">
    <text evidence="7">Homoheptamer.</text>
</comment>
<dbReference type="InterPro" id="IPR007055">
    <property type="entry name" value="BON_dom"/>
</dbReference>
<dbReference type="InterPro" id="IPR011066">
    <property type="entry name" value="MscS_channel_C_sf"/>
</dbReference>
<evidence type="ECO:0000256" key="7">
    <source>
        <dbReference type="RuleBase" id="RU369025"/>
    </source>
</evidence>
<dbReference type="OrthoDB" id="9793781at2"/>
<evidence type="ECO:0000256" key="3">
    <source>
        <dbReference type="ARBA" id="ARBA00022475"/>
    </source>
</evidence>
<dbReference type="InterPro" id="IPR049278">
    <property type="entry name" value="MS_channel_C"/>
</dbReference>